<comment type="catalytic activity">
    <reaction evidence="9">
        <text>Typically cleaves a -Gly-|-Phe- bond to release an N-terminal, basic peptide of 5-8 residues from type IV prepilin, and then N-methylates the new N-terminal amino group, the methyl donor being S-adenosyl-L-methionine.</text>
        <dbReference type="EC" id="3.4.23.43"/>
    </reaction>
</comment>
<name>A0A1F6CQX4_HANXR</name>
<dbReference type="EMBL" id="MFKF01000178">
    <property type="protein sequence ID" value="OGG51578.1"/>
    <property type="molecule type" value="Genomic_DNA"/>
</dbReference>
<comment type="subcellular location">
    <subcellularLocation>
        <location evidence="1">Cell inner membrane</location>
        <topology evidence="1">Multi-pass membrane protein</topology>
    </subcellularLocation>
    <subcellularLocation>
        <location evidence="9">Cell membrane</location>
        <topology evidence="9">Multi-pass membrane protein</topology>
    </subcellularLocation>
</comment>
<comment type="similarity">
    <text evidence="2 8">Belongs to the peptidase A24 family.</text>
</comment>
<evidence type="ECO:0000256" key="1">
    <source>
        <dbReference type="ARBA" id="ARBA00004429"/>
    </source>
</evidence>
<proteinExistence type="inferred from homology"/>
<gene>
    <name evidence="13" type="ORF">A3F84_06445</name>
</gene>
<keyword evidence="9" id="KW-0378">Hydrolase</keyword>
<dbReference type="Pfam" id="PF01478">
    <property type="entry name" value="Peptidase_A24"/>
    <property type="match status" value="1"/>
</dbReference>
<feature type="transmembrane region" description="Helical" evidence="10">
    <location>
        <begin position="75"/>
        <end position="95"/>
    </location>
</feature>
<evidence type="ECO:0000313" key="14">
    <source>
        <dbReference type="Proteomes" id="UP000178606"/>
    </source>
</evidence>
<evidence type="ECO:0000256" key="8">
    <source>
        <dbReference type="RuleBase" id="RU003793"/>
    </source>
</evidence>
<evidence type="ECO:0000256" key="4">
    <source>
        <dbReference type="ARBA" id="ARBA00022519"/>
    </source>
</evidence>
<protein>
    <recommendedName>
        <fullName evidence="9">Prepilin leader peptidase/N-methyltransferase</fullName>
        <ecNumber evidence="9">2.1.1.-</ecNumber>
        <ecNumber evidence="9">3.4.23.43</ecNumber>
    </recommendedName>
</protein>
<evidence type="ECO:0000256" key="2">
    <source>
        <dbReference type="ARBA" id="ARBA00005801"/>
    </source>
</evidence>
<sequence length="249" mass="26397">MMVIYEMSVAFILGTAIGSFLNVCICRLPRNASIVFPGSRCPLCACPIRWYDNIPLLSFVLLRGRCRACGGRISLLYPLVEAMTGALFVLLYGHFDLSVDLIPALILTCVLIVASCTDLQHGLIPNGLSAFTVAAGIGLSFVFGMAGFYQGLLGGTVGGGSLFLIGALGKQILHRDSMGGGDIKLAAGIGLFLGWRGMLNSLVLACIIGTCVGLGHRILGRLQPYAPIPFAPFLSLGAWIELFFTPVLL</sequence>
<feature type="domain" description="Prepilin peptidase A24 N-terminal" evidence="12">
    <location>
        <begin position="12"/>
        <end position="95"/>
    </location>
</feature>
<dbReference type="GO" id="GO:0004190">
    <property type="term" value="F:aspartic-type endopeptidase activity"/>
    <property type="evidence" value="ECO:0007669"/>
    <property type="project" value="UniProtKB-EC"/>
</dbReference>
<dbReference type="Gene3D" id="1.20.120.1220">
    <property type="match status" value="1"/>
</dbReference>
<evidence type="ECO:0000256" key="7">
    <source>
        <dbReference type="ARBA" id="ARBA00023136"/>
    </source>
</evidence>
<feature type="transmembrane region" description="Helical" evidence="10">
    <location>
        <begin position="185"/>
        <end position="210"/>
    </location>
</feature>
<feature type="transmembrane region" description="Helical" evidence="10">
    <location>
        <begin position="126"/>
        <end position="146"/>
    </location>
</feature>
<dbReference type="GO" id="GO:0032259">
    <property type="term" value="P:methylation"/>
    <property type="evidence" value="ECO:0007669"/>
    <property type="project" value="UniProtKB-KW"/>
</dbReference>
<dbReference type="GO" id="GO:0008168">
    <property type="term" value="F:methyltransferase activity"/>
    <property type="evidence" value="ECO:0007669"/>
    <property type="project" value="UniProtKB-KW"/>
</dbReference>
<keyword evidence="6 10" id="KW-1133">Transmembrane helix</keyword>
<dbReference type="InterPro" id="IPR050882">
    <property type="entry name" value="Prepilin_peptidase/N-MTase"/>
</dbReference>
<keyword evidence="4" id="KW-0997">Cell inner membrane</keyword>
<keyword evidence="7 10" id="KW-0472">Membrane</keyword>
<keyword evidence="9" id="KW-0511">Multifunctional enzyme</keyword>
<evidence type="ECO:0000256" key="10">
    <source>
        <dbReference type="SAM" id="Phobius"/>
    </source>
</evidence>
<dbReference type="GO" id="GO:0006465">
    <property type="term" value="P:signal peptide processing"/>
    <property type="evidence" value="ECO:0007669"/>
    <property type="project" value="TreeGrafter"/>
</dbReference>
<feature type="domain" description="Prepilin type IV endopeptidase peptidase" evidence="11">
    <location>
        <begin position="105"/>
        <end position="214"/>
    </location>
</feature>
<dbReference type="InterPro" id="IPR000045">
    <property type="entry name" value="Prepilin_IV_endopep_pep"/>
</dbReference>
<reference evidence="13 14" key="1">
    <citation type="journal article" date="2016" name="Nat. Commun.">
        <title>Thousands of microbial genomes shed light on interconnected biogeochemical processes in an aquifer system.</title>
        <authorList>
            <person name="Anantharaman K."/>
            <person name="Brown C.T."/>
            <person name="Hug L.A."/>
            <person name="Sharon I."/>
            <person name="Castelle C.J."/>
            <person name="Probst A.J."/>
            <person name="Thomas B.C."/>
            <person name="Singh A."/>
            <person name="Wilkins M.J."/>
            <person name="Karaoz U."/>
            <person name="Brodie E.L."/>
            <person name="Williams K.H."/>
            <person name="Hubbard S.S."/>
            <person name="Banfield J.F."/>
        </authorList>
    </citation>
    <scope>NUCLEOTIDE SEQUENCE [LARGE SCALE GENOMIC DNA]</scope>
    <source>
        <strain evidence="14">RIFCSPLOWO2_12_FULL_64_10</strain>
    </source>
</reference>
<dbReference type="PRINTS" id="PR00864">
    <property type="entry name" value="PREPILNPTASE"/>
</dbReference>
<dbReference type="Pfam" id="PF06750">
    <property type="entry name" value="A24_N_bact"/>
    <property type="match status" value="1"/>
</dbReference>
<comment type="caution">
    <text evidence="13">The sequence shown here is derived from an EMBL/GenBank/DDBJ whole genome shotgun (WGS) entry which is preliminary data.</text>
</comment>
<dbReference type="InterPro" id="IPR014032">
    <property type="entry name" value="Peptidase_A24A_bac"/>
</dbReference>
<dbReference type="EC" id="2.1.1.-" evidence="9"/>
<dbReference type="GO" id="GO:0005886">
    <property type="term" value="C:plasma membrane"/>
    <property type="evidence" value="ECO:0007669"/>
    <property type="project" value="UniProtKB-SubCell"/>
</dbReference>
<evidence type="ECO:0000259" key="12">
    <source>
        <dbReference type="Pfam" id="PF06750"/>
    </source>
</evidence>
<keyword evidence="9" id="KW-0808">Transferase</keyword>
<feature type="transmembrane region" description="Helical" evidence="10">
    <location>
        <begin position="152"/>
        <end position="173"/>
    </location>
</feature>
<evidence type="ECO:0000256" key="5">
    <source>
        <dbReference type="ARBA" id="ARBA00022692"/>
    </source>
</evidence>
<evidence type="ECO:0000256" key="6">
    <source>
        <dbReference type="ARBA" id="ARBA00022989"/>
    </source>
</evidence>
<organism evidence="13 14">
    <name type="scientific">Handelsmanbacteria sp. (strain RIFCSPLOWO2_12_FULL_64_10)</name>
    <dbReference type="NCBI Taxonomy" id="1817868"/>
    <lineage>
        <taxon>Bacteria</taxon>
        <taxon>Candidatus Handelsmaniibacteriota</taxon>
    </lineage>
</organism>
<keyword evidence="3" id="KW-1003">Cell membrane</keyword>
<dbReference type="AlphaFoldDB" id="A0A1F6CQX4"/>
<evidence type="ECO:0000313" key="13">
    <source>
        <dbReference type="EMBL" id="OGG51578.1"/>
    </source>
</evidence>
<keyword evidence="9" id="KW-0645">Protease</keyword>
<dbReference type="EC" id="3.4.23.43" evidence="9"/>
<feature type="transmembrane region" description="Helical" evidence="10">
    <location>
        <begin position="230"/>
        <end position="248"/>
    </location>
</feature>
<evidence type="ECO:0000256" key="9">
    <source>
        <dbReference type="RuleBase" id="RU003794"/>
    </source>
</evidence>
<keyword evidence="5 9" id="KW-0812">Transmembrane</keyword>
<comment type="function">
    <text evidence="9">Plays an essential role in type IV pili and type II pseudopili formation by proteolytically removing the leader sequence from substrate proteins and subsequently monomethylating the alpha-amino group of the newly exposed N-terminal phenylalanine.</text>
</comment>
<accession>A0A1F6CQX4</accession>
<evidence type="ECO:0000256" key="3">
    <source>
        <dbReference type="ARBA" id="ARBA00022475"/>
    </source>
</evidence>
<feature type="transmembrane region" description="Helical" evidence="10">
    <location>
        <begin position="6"/>
        <end position="25"/>
    </location>
</feature>
<dbReference type="Proteomes" id="UP000178606">
    <property type="component" value="Unassembled WGS sequence"/>
</dbReference>
<dbReference type="InterPro" id="IPR010627">
    <property type="entry name" value="Prepilin_pept_A24_N"/>
</dbReference>
<dbReference type="PANTHER" id="PTHR30487">
    <property type="entry name" value="TYPE 4 PREPILIN-LIKE PROTEINS LEADER PEPTIDE-PROCESSING ENZYME"/>
    <property type="match status" value="1"/>
</dbReference>
<evidence type="ECO:0000259" key="11">
    <source>
        <dbReference type="Pfam" id="PF01478"/>
    </source>
</evidence>
<dbReference type="PANTHER" id="PTHR30487:SF0">
    <property type="entry name" value="PREPILIN LEADER PEPTIDASE_N-METHYLTRANSFERASE-RELATED"/>
    <property type="match status" value="1"/>
</dbReference>
<keyword evidence="9" id="KW-0489">Methyltransferase</keyword>